<feature type="domain" description="DUF1595" evidence="8">
    <location>
        <begin position="418"/>
        <end position="478"/>
    </location>
</feature>
<feature type="domain" description="DUF1592" evidence="7">
    <location>
        <begin position="493"/>
        <end position="621"/>
    </location>
</feature>
<organism evidence="10">
    <name type="scientific">marine metagenome</name>
    <dbReference type="NCBI Taxonomy" id="408172"/>
    <lineage>
        <taxon>unclassified sequences</taxon>
        <taxon>metagenomes</taxon>
        <taxon>ecological metagenomes</taxon>
    </lineage>
</organism>
<keyword evidence="3" id="KW-0408">Iron</keyword>
<protein>
    <recommendedName>
        <fullName evidence="11">Cytochrome c domain-containing protein</fullName>
    </recommendedName>
</protein>
<dbReference type="Pfam" id="PF13442">
    <property type="entry name" value="Cytochrome_CBB3"/>
    <property type="match status" value="1"/>
</dbReference>
<evidence type="ECO:0000259" key="6">
    <source>
        <dbReference type="Pfam" id="PF07627"/>
    </source>
</evidence>
<gene>
    <name evidence="10" type="ORF">METZ01_LOCUS17407</name>
</gene>
<evidence type="ECO:0000256" key="3">
    <source>
        <dbReference type="ARBA" id="ARBA00023004"/>
    </source>
</evidence>
<evidence type="ECO:0008006" key="11">
    <source>
        <dbReference type="Google" id="ProtNLM"/>
    </source>
</evidence>
<evidence type="ECO:0000313" key="10">
    <source>
        <dbReference type="EMBL" id="SUZ64553.1"/>
    </source>
</evidence>
<feature type="domain" description="DUF1588" evidence="6">
    <location>
        <begin position="640"/>
        <end position="739"/>
    </location>
</feature>
<dbReference type="Pfam" id="PF07626">
    <property type="entry name" value="PSD3"/>
    <property type="match status" value="1"/>
</dbReference>
<dbReference type="Pfam" id="PF07631">
    <property type="entry name" value="PSD4"/>
    <property type="match status" value="1"/>
</dbReference>
<dbReference type="Pfam" id="PF07624">
    <property type="entry name" value="PSD2"/>
    <property type="match status" value="1"/>
</dbReference>
<dbReference type="GO" id="GO:0046872">
    <property type="term" value="F:metal ion binding"/>
    <property type="evidence" value="ECO:0007669"/>
    <property type="project" value="UniProtKB-KW"/>
</dbReference>
<evidence type="ECO:0000259" key="4">
    <source>
        <dbReference type="Pfam" id="PF07624"/>
    </source>
</evidence>
<dbReference type="Pfam" id="PF07637">
    <property type="entry name" value="PSD5"/>
    <property type="match status" value="1"/>
</dbReference>
<dbReference type="InterPro" id="IPR013043">
    <property type="entry name" value="DUF1595"/>
</dbReference>
<evidence type="ECO:0000256" key="1">
    <source>
        <dbReference type="ARBA" id="ARBA00022617"/>
    </source>
</evidence>
<dbReference type="InterPro" id="IPR036909">
    <property type="entry name" value="Cyt_c-like_dom_sf"/>
</dbReference>
<accession>A0A381PGG7</accession>
<dbReference type="InterPro" id="IPR011478">
    <property type="entry name" value="DUF1585"/>
</dbReference>
<dbReference type="InterPro" id="IPR013039">
    <property type="entry name" value="DUF1588"/>
</dbReference>
<evidence type="ECO:0000259" key="8">
    <source>
        <dbReference type="Pfam" id="PF07637"/>
    </source>
</evidence>
<evidence type="ECO:0000259" key="7">
    <source>
        <dbReference type="Pfam" id="PF07631"/>
    </source>
</evidence>
<sequence length="840" mass="92728">MTVRSSRAGHASLAVLLLVGGGAMVVVGAPTASTESAFSLHAARTDPEEVREILDAYCVRCHNERRLNGGLALDVLDVENPIAATDRWETVIRKLRTGTMPPGGVARPDPAEYDLVAGWLETEIDGAVSAAEPNPGATNAVHRLNRLEYNNAINELFALDVDVRTLLPGDETADGSFDNFADALSITTTHLERYMSLARYVTRLATGLPPTAPGVETFEVPLHVVQDQRQSEDLPFGSRGGVSVRYDFPVDGEYLIKIQLRRQYQDYLMGMGWPQQLDLRLDGELLERFTVGGGATQFRPAAASYAGAGEPGSAGSPAWEEYMQMTGDAHLEVRLTVEAGPRLVGVSFVRDQWEPELLPQPQQRGRVLTNDQIYMDHASVHSVQIGGPYEITGTDTETPSREEIFVCRPEPGSEEEVCAAQILARMSRRAFRRPTTEQDVEMLLGFFRQGRTEGGSFDAGVQLALERLVVDPEFLFRIYRAPAGVESGDVYDLDDVAVASRLSFFLWSSIPDEPLLELAENGRLTEPAVYEEQVRKMLADPRAIDALVEGFAAQWLNLRLLPEKLADPLKYPDFDDSLLDAYQQETEMFVAYNLREDRPIPELLSADYTFVNERLARFYGIPGVYGSRPRRVTLPNPDQRGGLLAHGGLMAITAYPDRTSPVLRGKWLLDNILGANPAPPPANVDTSLDQSREAEALGIRERLERHREDPLCASCHTLMDPLGFALEEFDAVGAWRDTDETGGPVDNVGTWPSGVELNGVASLRTLLLDYDDQFVRTVTEKLMSYALGRPLEYFDQPTVRQIVRDAEAGGYRWSSIVLGITKSAAFLMRRSVEAQSVGAQ</sequence>
<dbReference type="AlphaFoldDB" id="A0A381PGG7"/>
<dbReference type="InterPro" id="IPR013036">
    <property type="entry name" value="DUF1587"/>
</dbReference>
<dbReference type="GO" id="GO:0009055">
    <property type="term" value="F:electron transfer activity"/>
    <property type="evidence" value="ECO:0007669"/>
    <property type="project" value="InterPro"/>
</dbReference>
<dbReference type="EMBL" id="UINC01000937">
    <property type="protein sequence ID" value="SUZ64553.1"/>
    <property type="molecule type" value="Genomic_DNA"/>
</dbReference>
<feature type="domain" description="Cytochrome c" evidence="9">
    <location>
        <begin position="47"/>
        <end position="120"/>
    </location>
</feature>
<dbReference type="SUPFAM" id="SSF46626">
    <property type="entry name" value="Cytochrome c"/>
    <property type="match status" value="1"/>
</dbReference>
<keyword evidence="2" id="KW-0479">Metal-binding</keyword>
<feature type="domain" description="DUF1585" evidence="4">
    <location>
        <begin position="754"/>
        <end position="826"/>
    </location>
</feature>
<dbReference type="InterPro" id="IPR013042">
    <property type="entry name" value="DUF1592"/>
</dbReference>
<name>A0A381PGG7_9ZZZZ</name>
<proteinExistence type="predicted"/>
<evidence type="ECO:0000256" key="2">
    <source>
        <dbReference type="ARBA" id="ARBA00022723"/>
    </source>
</evidence>
<reference evidence="10" key="1">
    <citation type="submission" date="2018-05" db="EMBL/GenBank/DDBJ databases">
        <authorList>
            <person name="Lanie J.A."/>
            <person name="Ng W.-L."/>
            <person name="Kazmierczak K.M."/>
            <person name="Andrzejewski T.M."/>
            <person name="Davidsen T.M."/>
            <person name="Wayne K.J."/>
            <person name="Tettelin H."/>
            <person name="Glass J.I."/>
            <person name="Rusch D."/>
            <person name="Podicherti R."/>
            <person name="Tsui H.-C.T."/>
            <person name="Winkler M.E."/>
        </authorList>
    </citation>
    <scope>NUCLEOTIDE SEQUENCE</scope>
</reference>
<dbReference type="InterPro" id="IPR009056">
    <property type="entry name" value="Cyt_c-like_dom"/>
</dbReference>
<evidence type="ECO:0000259" key="9">
    <source>
        <dbReference type="Pfam" id="PF13442"/>
    </source>
</evidence>
<feature type="domain" description="DUF1587" evidence="5">
    <location>
        <begin position="143"/>
        <end position="205"/>
    </location>
</feature>
<dbReference type="GO" id="GO:0020037">
    <property type="term" value="F:heme binding"/>
    <property type="evidence" value="ECO:0007669"/>
    <property type="project" value="InterPro"/>
</dbReference>
<keyword evidence="1" id="KW-0349">Heme</keyword>
<dbReference type="Pfam" id="PF07627">
    <property type="entry name" value="PSCyt3"/>
    <property type="match status" value="1"/>
</dbReference>
<evidence type="ECO:0000259" key="5">
    <source>
        <dbReference type="Pfam" id="PF07626"/>
    </source>
</evidence>